<comment type="caution">
    <text evidence="1">The sequence shown here is derived from an EMBL/GenBank/DDBJ whole genome shotgun (WGS) entry which is preliminary data.</text>
</comment>
<proteinExistence type="predicted"/>
<reference evidence="1 2" key="1">
    <citation type="submission" date="2023-11" db="EMBL/GenBank/DDBJ databases">
        <title>Bacillus jintuensis, isolated from a mudflat on the Beibu Gulf coast.</title>
        <authorList>
            <person name="Li M."/>
        </authorList>
    </citation>
    <scope>NUCLEOTIDE SEQUENCE [LARGE SCALE GENOMIC DNA]</scope>
    <source>
        <strain evidence="1 2">31A1R</strain>
    </source>
</reference>
<dbReference type="RefSeq" id="WP_322444710.1">
    <property type="nucleotide sequence ID" value="NZ_JAXOFX010000001.1"/>
</dbReference>
<organism evidence="1 2">
    <name type="scientific">Robertmurraya mangrovi</name>
    <dbReference type="NCBI Taxonomy" id="3098077"/>
    <lineage>
        <taxon>Bacteria</taxon>
        <taxon>Bacillati</taxon>
        <taxon>Bacillota</taxon>
        <taxon>Bacilli</taxon>
        <taxon>Bacillales</taxon>
        <taxon>Bacillaceae</taxon>
        <taxon>Robertmurraya</taxon>
    </lineage>
</organism>
<evidence type="ECO:0000313" key="1">
    <source>
        <dbReference type="EMBL" id="MDZ5470408.1"/>
    </source>
</evidence>
<protein>
    <recommendedName>
        <fullName evidence="3">PARP-type domain-containing protein</fullName>
    </recommendedName>
</protein>
<dbReference type="Proteomes" id="UP001290455">
    <property type="component" value="Unassembled WGS sequence"/>
</dbReference>
<evidence type="ECO:0000313" key="2">
    <source>
        <dbReference type="Proteomes" id="UP001290455"/>
    </source>
</evidence>
<sequence length="61" mass="7536">MKHHCSICLKQLKKDQQVYMDDFYAIKHPECFEWNPEYILDKGTFQEIVIKYPKYFKDFNV</sequence>
<evidence type="ECO:0008006" key="3">
    <source>
        <dbReference type="Google" id="ProtNLM"/>
    </source>
</evidence>
<keyword evidence="2" id="KW-1185">Reference proteome</keyword>
<dbReference type="EMBL" id="JAXOFX010000001">
    <property type="protein sequence ID" value="MDZ5470408.1"/>
    <property type="molecule type" value="Genomic_DNA"/>
</dbReference>
<accession>A0ABU5ITC3</accession>
<gene>
    <name evidence="1" type="ORF">SM124_01480</name>
</gene>
<name>A0ABU5ITC3_9BACI</name>